<keyword evidence="5" id="KW-1185">Reference proteome</keyword>
<dbReference type="Proteomes" id="UP000661691">
    <property type="component" value="Unassembled WGS sequence"/>
</dbReference>
<dbReference type="InterPro" id="IPR016163">
    <property type="entry name" value="Ald_DH_C"/>
</dbReference>
<gene>
    <name evidence="4" type="ORF">IC620_04175</name>
</gene>
<dbReference type="InterPro" id="IPR015590">
    <property type="entry name" value="Aldehyde_DH_dom"/>
</dbReference>
<dbReference type="InterPro" id="IPR050740">
    <property type="entry name" value="Aldehyde_DH_Superfamily"/>
</dbReference>
<dbReference type="PROSITE" id="PS00070">
    <property type="entry name" value="ALDEHYDE_DEHYDR_CYS"/>
    <property type="match status" value="1"/>
</dbReference>
<reference evidence="4" key="1">
    <citation type="submission" date="2020-09" db="EMBL/GenBank/DDBJ databases">
        <title>A novel bacterium of genus Hazenella, isolated from South China Sea.</title>
        <authorList>
            <person name="Huang H."/>
            <person name="Mo K."/>
            <person name="Hu Y."/>
        </authorList>
    </citation>
    <scope>NUCLEOTIDE SEQUENCE</scope>
    <source>
        <strain evidence="4">IB182357</strain>
    </source>
</reference>
<dbReference type="GO" id="GO:0009450">
    <property type="term" value="P:gamma-aminobutyric acid catabolic process"/>
    <property type="evidence" value="ECO:0007669"/>
    <property type="project" value="TreeGrafter"/>
</dbReference>
<dbReference type="Pfam" id="PF00171">
    <property type="entry name" value="Aldedh"/>
    <property type="match status" value="1"/>
</dbReference>
<name>A0A926RTM8_9BACL</name>
<dbReference type="EMBL" id="JACXAH010000005">
    <property type="protein sequence ID" value="MBD1371552.1"/>
    <property type="molecule type" value="Genomic_DNA"/>
</dbReference>
<dbReference type="FunFam" id="3.40.605.10:FF:000005">
    <property type="entry name" value="Succinate-semialdehyde dehydrogenase I"/>
    <property type="match status" value="1"/>
</dbReference>
<dbReference type="RefSeq" id="WP_191141615.1">
    <property type="nucleotide sequence ID" value="NZ_JACXAH010000005.1"/>
</dbReference>
<dbReference type="GO" id="GO:0004777">
    <property type="term" value="F:succinate-semialdehyde dehydrogenase (NAD+) activity"/>
    <property type="evidence" value="ECO:0007669"/>
    <property type="project" value="TreeGrafter"/>
</dbReference>
<dbReference type="CDD" id="cd07103">
    <property type="entry name" value="ALDH_F5_SSADH_GabD"/>
    <property type="match status" value="1"/>
</dbReference>
<organism evidence="4 5">
    <name type="scientific">Polycladospora coralii</name>
    <dbReference type="NCBI Taxonomy" id="2771432"/>
    <lineage>
        <taxon>Bacteria</taxon>
        <taxon>Bacillati</taxon>
        <taxon>Bacillota</taxon>
        <taxon>Bacilli</taxon>
        <taxon>Bacillales</taxon>
        <taxon>Thermoactinomycetaceae</taxon>
        <taxon>Polycladospora</taxon>
    </lineage>
</organism>
<evidence type="ECO:0000256" key="1">
    <source>
        <dbReference type="ARBA" id="ARBA00009986"/>
    </source>
</evidence>
<feature type="domain" description="Aldehyde dehydrogenase" evidence="3">
    <location>
        <begin position="11"/>
        <end position="471"/>
    </location>
</feature>
<evidence type="ECO:0000313" key="4">
    <source>
        <dbReference type="EMBL" id="MBD1371552.1"/>
    </source>
</evidence>
<comment type="caution">
    <text evidence="4">The sequence shown here is derived from an EMBL/GenBank/DDBJ whole genome shotgun (WGS) entry which is preliminary data.</text>
</comment>
<proteinExistence type="inferred from homology"/>
<dbReference type="Gene3D" id="3.40.605.10">
    <property type="entry name" value="Aldehyde Dehydrogenase, Chain A, domain 1"/>
    <property type="match status" value="1"/>
</dbReference>
<dbReference type="AlphaFoldDB" id="A0A926RTM8"/>
<evidence type="ECO:0000259" key="3">
    <source>
        <dbReference type="Pfam" id="PF00171"/>
    </source>
</evidence>
<comment type="similarity">
    <text evidence="1">Belongs to the aldehyde dehydrogenase family.</text>
</comment>
<dbReference type="InterPro" id="IPR016162">
    <property type="entry name" value="Ald_DH_N"/>
</dbReference>
<sequence>MKKDLYINGEWISAESGKYFTVYNPATQDGLAEVADADEADTHKAIQAAYEAFPMWSKKVASERAELLRNVYDKMIAAKDELAQIMTQEQGKSLQEARGEIQYAADFVRWYSEEAYRVYGETIPASHIDKRILVRKEPVGVVASITPWNFPAAMITRKIAPALAVGCTVIIKPAALTPLTACRIVELFADAGVPKGVINLVTTTKSKSIGDVMLSDPRIRKVTFTGSTEVGKEIMNKASHTMKNLSLELGGHAPSIILDDADLADAAEQVVHNKFRNAGQTCICTNRIYVQKKIATDFIRIFTEKVAQLKLGNGLDQGVDIGPLINKDAVLKVEKHIEDACEKGASLTIGGKRSSLGELFYEPTVLTNVTDDMLIQHEETFGPVVSIQTIASDEEAVQKANDTPFGLAAYLYTNDIGRAIRVSDSLEYGIVGINDGAPSAAQAPFGGYKESGIGREGGRIGLDAFVETKYISLRSTHLSS</sequence>
<dbReference type="FunFam" id="3.40.309.10:FF:000004">
    <property type="entry name" value="Succinate-semialdehyde dehydrogenase I"/>
    <property type="match status" value="1"/>
</dbReference>
<dbReference type="InterPro" id="IPR016160">
    <property type="entry name" value="Ald_DH_CS_CYS"/>
</dbReference>
<dbReference type="Gene3D" id="3.40.309.10">
    <property type="entry name" value="Aldehyde Dehydrogenase, Chain A, domain 2"/>
    <property type="match status" value="1"/>
</dbReference>
<protein>
    <submittedName>
        <fullName evidence="4">NAD-dependent succinate-semialdehyde dehydrogenase</fullName>
    </submittedName>
</protein>
<evidence type="ECO:0000313" key="5">
    <source>
        <dbReference type="Proteomes" id="UP000661691"/>
    </source>
</evidence>
<accession>A0A926RTM8</accession>
<dbReference type="PANTHER" id="PTHR43353:SF5">
    <property type="entry name" value="SUCCINATE-SEMIALDEHYDE DEHYDROGENASE, MITOCHONDRIAL"/>
    <property type="match status" value="1"/>
</dbReference>
<evidence type="ECO:0000256" key="2">
    <source>
        <dbReference type="ARBA" id="ARBA00023002"/>
    </source>
</evidence>
<dbReference type="PANTHER" id="PTHR43353">
    <property type="entry name" value="SUCCINATE-SEMIALDEHYDE DEHYDROGENASE, MITOCHONDRIAL"/>
    <property type="match status" value="1"/>
</dbReference>
<keyword evidence="2" id="KW-0560">Oxidoreductase</keyword>
<dbReference type="InterPro" id="IPR016161">
    <property type="entry name" value="Ald_DH/histidinol_DH"/>
</dbReference>
<dbReference type="SUPFAM" id="SSF53720">
    <property type="entry name" value="ALDH-like"/>
    <property type="match status" value="1"/>
</dbReference>